<keyword evidence="1" id="KW-0812">Transmembrane</keyword>
<keyword evidence="3" id="KW-1185">Reference proteome</keyword>
<dbReference type="OrthoDB" id="3945580at2759"/>
<protein>
    <submittedName>
        <fullName evidence="2">Uncharacterized protein</fullName>
    </submittedName>
</protein>
<proteinExistence type="predicted"/>
<accession>A0A6A6V6B1</accession>
<feature type="transmembrane region" description="Helical" evidence="1">
    <location>
        <begin position="65"/>
        <end position="85"/>
    </location>
</feature>
<evidence type="ECO:0000313" key="2">
    <source>
        <dbReference type="EMBL" id="KAF2744757.1"/>
    </source>
</evidence>
<gene>
    <name evidence="2" type="ORF">M011DRAFT_156353</name>
</gene>
<sequence length="161" mass="17929">MAFTGRFGAGCPLFNEVVASWLSLLDLELVVFRSTRSLPHGFHRGFGSGCHSLRGPYPVTWAQSFGGFGVGCLVLRLHGALVSFLGRVSGFRVLDSGFWILDSGFWILDSGFWILDSGYWIYWIICRRGFCLVFFSSDCEVFFFFFSVIAIPHGRQGGSSV</sequence>
<dbReference type="Proteomes" id="UP000799440">
    <property type="component" value="Unassembled WGS sequence"/>
</dbReference>
<evidence type="ECO:0000313" key="3">
    <source>
        <dbReference type="Proteomes" id="UP000799440"/>
    </source>
</evidence>
<keyword evidence="1" id="KW-1133">Transmembrane helix</keyword>
<reference evidence="2" key="1">
    <citation type="journal article" date="2020" name="Stud. Mycol.">
        <title>101 Dothideomycetes genomes: a test case for predicting lifestyles and emergence of pathogens.</title>
        <authorList>
            <person name="Haridas S."/>
            <person name="Albert R."/>
            <person name="Binder M."/>
            <person name="Bloem J."/>
            <person name="Labutti K."/>
            <person name="Salamov A."/>
            <person name="Andreopoulos B."/>
            <person name="Baker S."/>
            <person name="Barry K."/>
            <person name="Bills G."/>
            <person name="Bluhm B."/>
            <person name="Cannon C."/>
            <person name="Castanera R."/>
            <person name="Culley D."/>
            <person name="Daum C."/>
            <person name="Ezra D."/>
            <person name="Gonzalez J."/>
            <person name="Henrissat B."/>
            <person name="Kuo A."/>
            <person name="Liang C."/>
            <person name="Lipzen A."/>
            <person name="Lutzoni F."/>
            <person name="Magnuson J."/>
            <person name="Mondo S."/>
            <person name="Nolan M."/>
            <person name="Ohm R."/>
            <person name="Pangilinan J."/>
            <person name="Park H.-J."/>
            <person name="Ramirez L."/>
            <person name="Alfaro M."/>
            <person name="Sun H."/>
            <person name="Tritt A."/>
            <person name="Yoshinaga Y."/>
            <person name="Zwiers L.-H."/>
            <person name="Turgeon B."/>
            <person name="Goodwin S."/>
            <person name="Spatafora J."/>
            <person name="Crous P."/>
            <person name="Grigoriev I."/>
        </authorList>
    </citation>
    <scope>NUCLEOTIDE SEQUENCE</scope>
    <source>
        <strain evidence="2">CBS 119925</strain>
    </source>
</reference>
<name>A0A6A6V6B1_9PLEO</name>
<keyword evidence="1" id="KW-0472">Membrane</keyword>
<dbReference type="AlphaFoldDB" id="A0A6A6V6B1"/>
<evidence type="ECO:0000256" key="1">
    <source>
        <dbReference type="SAM" id="Phobius"/>
    </source>
</evidence>
<organism evidence="2 3">
    <name type="scientific">Sporormia fimetaria CBS 119925</name>
    <dbReference type="NCBI Taxonomy" id="1340428"/>
    <lineage>
        <taxon>Eukaryota</taxon>
        <taxon>Fungi</taxon>
        <taxon>Dikarya</taxon>
        <taxon>Ascomycota</taxon>
        <taxon>Pezizomycotina</taxon>
        <taxon>Dothideomycetes</taxon>
        <taxon>Pleosporomycetidae</taxon>
        <taxon>Pleosporales</taxon>
        <taxon>Sporormiaceae</taxon>
        <taxon>Sporormia</taxon>
    </lineage>
</organism>
<feature type="transmembrane region" description="Helical" evidence="1">
    <location>
        <begin position="97"/>
        <end position="115"/>
    </location>
</feature>
<dbReference type="EMBL" id="MU006586">
    <property type="protein sequence ID" value="KAF2744757.1"/>
    <property type="molecule type" value="Genomic_DNA"/>
</dbReference>
<feature type="transmembrane region" description="Helical" evidence="1">
    <location>
        <begin position="121"/>
        <end position="151"/>
    </location>
</feature>